<dbReference type="GO" id="GO:0032958">
    <property type="term" value="P:inositol phosphate biosynthetic process"/>
    <property type="evidence" value="ECO:0007669"/>
    <property type="project" value="InterPro"/>
</dbReference>
<dbReference type="GO" id="GO:0005634">
    <property type="term" value="C:nucleus"/>
    <property type="evidence" value="ECO:0007669"/>
    <property type="project" value="TreeGrafter"/>
</dbReference>
<dbReference type="Pfam" id="PF03770">
    <property type="entry name" value="IPK"/>
    <property type="match status" value="2"/>
</dbReference>
<dbReference type="InParanoid" id="A0A7R8V0W8"/>
<dbReference type="InterPro" id="IPR038286">
    <property type="entry name" value="IPK_sf"/>
</dbReference>
<evidence type="ECO:0000256" key="5">
    <source>
        <dbReference type="SAM" id="MobiDB-lite"/>
    </source>
</evidence>
<proteinExistence type="inferred from homology"/>
<dbReference type="Gene3D" id="3.30.470.160">
    <property type="entry name" value="Inositol polyphosphate kinase"/>
    <property type="match status" value="2"/>
</dbReference>
<name>A0A7R8V0W8_HERIL</name>
<evidence type="ECO:0000256" key="1">
    <source>
        <dbReference type="ARBA" id="ARBA00007374"/>
    </source>
</evidence>
<evidence type="ECO:0000256" key="4">
    <source>
        <dbReference type="RuleBase" id="RU363090"/>
    </source>
</evidence>
<dbReference type="GO" id="GO:0000828">
    <property type="term" value="F:inositol hexakisphosphate kinase activity"/>
    <property type="evidence" value="ECO:0007669"/>
    <property type="project" value="TreeGrafter"/>
</dbReference>
<dbReference type="FunCoup" id="A0A7R8V0W8">
    <property type="interactions" value="368"/>
</dbReference>
<feature type="compositionally biased region" description="Polar residues" evidence="5">
    <location>
        <begin position="438"/>
        <end position="448"/>
    </location>
</feature>
<evidence type="ECO:0000313" key="7">
    <source>
        <dbReference type="Proteomes" id="UP000594454"/>
    </source>
</evidence>
<feature type="region of interest" description="Disordered" evidence="5">
    <location>
        <begin position="197"/>
        <end position="217"/>
    </location>
</feature>
<dbReference type="OrthoDB" id="2573163at2759"/>
<keyword evidence="2 4" id="KW-0808">Transferase</keyword>
<evidence type="ECO:0000256" key="2">
    <source>
        <dbReference type="ARBA" id="ARBA00022679"/>
    </source>
</evidence>
<dbReference type="EC" id="2.7.-.-" evidence="4"/>
<feature type="compositionally biased region" description="Low complexity" evidence="5">
    <location>
        <begin position="716"/>
        <end position="727"/>
    </location>
</feature>
<dbReference type="GO" id="GO:0005737">
    <property type="term" value="C:cytoplasm"/>
    <property type="evidence" value="ECO:0007669"/>
    <property type="project" value="TreeGrafter"/>
</dbReference>
<feature type="compositionally biased region" description="Polar residues" evidence="5">
    <location>
        <begin position="739"/>
        <end position="757"/>
    </location>
</feature>
<evidence type="ECO:0000256" key="3">
    <source>
        <dbReference type="ARBA" id="ARBA00022777"/>
    </source>
</evidence>
<feature type="region of interest" description="Disordered" evidence="5">
    <location>
        <begin position="680"/>
        <end position="787"/>
    </location>
</feature>
<dbReference type="PANTHER" id="PTHR12400">
    <property type="entry name" value="INOSITOL POLYPHOSPHATE KINASE"/>
    <property type="match status" value="1"/>
</dbReference>
<organism evidence="6 7">
    <name type="scientific">Hermetia illucens</name>
    <name type="common">Black soldier fly</name>
    <dbReference type="NCBI Taxonomy" id="343691"/>
    <lineage>
        <taxon>Eukaryota</taxon>
        <taxon>Metazoa</taxon>
        <taxon>Ecdysozoa</taxon>
        <taxon>Arthropoda</taxon>
        <taxon>Hexapoda</taxon>
        <taxon>Insecta</taxon>
        <taxon>Pterygota</taxon>
        <taxon>Neoptera</taxon>
        <taxon>Endopterygota</taxon>
        <taxon>Diptera</taxon>
        <taxon>Brachycera</taxon>
        <taxon>Stratiomyomorpha</taxon>
        <taxon>Stratiomyidae</taxon>
        <taxon>Hermetiinae</taxon>
        <taxon>Hermetia</taxon>
    </lineage>
</organism>
<feature type="compositionally biased region" description="Basic and acidic residues" evidence="5">
    <location>
        <begin position="197"/>
        <end position="208"/>
    </location>
</feature>
<gene>
    <name evidence="6" type="ORF">HERILL_LOCUS12129</name>
</gene>
<evidence type="ECO:0000313" key="6">
    <source>
        <dbReference type="EMBL" id="CAD7089589.1"/>
    </source>
</evidence>
<protein>
    <recommendedName>
        <fullName evidence="4">Kinase</fullName>
        <ecNumber evidence="4">2.7.-.-</ecNumber>
    </recommendedName>
</protein>
<dbReference type="GO" id="GO:0046854">
    <property type="term" value="P:phosphatidylinositol phosphate biosynthetic process"/>
    <property type="evidence" value="ECO:0007669"/>
    <property type="project" value="TreeGrafter"/>
</dbReference>
<keyword evidence="7" id="KW-1185">Reference proteome</keyword>
<dbReference type="SUPFAM" id="SSF56104">
    <property type="entry name" value="SAICAR synthase-like"/>
    <property type="match status" value="2"/>
</dbReference>
<feature type="compositionally biased region" description="Basic residues" evidence="5">
    <location>
        <begin position="456"/>
        <end position="482"/>
    </location>
</feature>
<dbReference type="EMBL" id="LR899012">
    <property type="protein sequence ID" value="CAD7089589.1"/>
    <property type="molecule type" value="Genomic_DNA"/>
</dbReference>
<feature type="compositionally biased region" description="Low complexity" evidence="5">
    <location>
        <begin position="680"/>
        <end position="705"/>
    </location>
</feature>
<dbReference type="PANTHER" id="PTHR12400:SF21">
    <property type="entry name" value="KINASE"/>
    <property type="match status" value="1"/>
</dbReference>
<reference evidence="6 7" key="1">
    <citation type="submission" date="2020-11" db="EMBL/GenBank/DDBJ databases">
        <authorList>
            <person name="Wallbank WR R."/>
            <person name="Pardo Diaz C."/>
            <person name="Kozak K."/>
            <person name="Martin S."/>
            <person name="Jiggins C."/>
            <person name="Moest M."/>
            <person name="Warren A I."/>
            <person name="Generalovic N T."/>
            <person name="Byers J.R.P. K."/>
            <person name="Montejo-Kovacevich G."/>
            <person name="Yen C E."/>
        </authorList>
    </citation>
    <scope>NUCLEOTIDE SEQUENCE [LARGE SCALE GENOMIC DNA]</scope>
</reference>
<accession>A0A7R8V0W8</accession>
<dbReference type="Proteomes" id="UP000594454">
    <property type="component" value="Chromosome 4"/>
</dbReference>
<dbReference type="InterPro" id="IPR005522">
    <property type="entry name" value="IPK"/>
</dbReference>
<sequence length="849" mass="93873">MRLYFRRNHSQLLHTHFYSKPLEISSLVTGTSLSSPTSCTITSSTIATPTSTVSLLESVASVTSSTKVADLKDFHQLHASSVVTSNLQQLSHLQHNYRNHLIGESRPRSQSCIGGIGVDNNKDLIESDDEVALHPLSNQVGGHTRLLLLNQSTVIKPLNLRELNFYQNIPQDIQMFVPKYKGVMQATTMGGTKLEKRYSPSFRDEHTRKPSASKRKRDDVLRMKVHRNGNAADVIKSISQIDNSNKQYFLMLENITSQFHNPCILDLKMGTRQHGDDASAEKRSKQMAKCAASTSGSLGVRLCGMQVYQADSDQYLKRDKYWGRELNEDGFKRALHNFFHNGYFLRTKTIRKIVNRLKQLRTVIERQSSYRFYSCSLLIVYEGFEDIPVHPMDVCFQDVNNDCCTHLYNNSSDDVDHDDLDDMNGSRSPPCCYDADASNDSAEMNLSSSHEDSDHNHHHPNHHHHNNRHMHRQLLHNRRHHKRDIDDDDDDTDSHRHRTVDGDEDEEVDHHQSNIEVSADAHQRGFGEAAARGAKGTQPFIPISEDTVFLDPEPPMPSISTSSPMSGDSWMNYSSNSSDDYSGISEQIKAVTSGRQTGHNSSDDASSDFDNSLIQYSSLKSSELSVNAVDLPPPATNVVPAIEKVSAAKRPRNKVDEMPLPSGKQAEFEASSVAKKLTTNSSTSFASAANLSSSSSATTSKSYANKNTAGSKRRISGSNTSVSLSGSDSRRRLTHNQHHTTSCSSQHNRIVAQSVTDGGSGCGRRGTVGSTGESSSDHSDNEDSGEGNTLVDVRLIDFAHTTFVPKNGSDFITPAGAMTTVHQGPDSGFLTGLDSLNRLLTDILAEEKL</sequence>
<dbReference type="AlphaFoldDB" id="A0A7R8V0W8"/>
<comment type="similarity">
    <text evidence="1 4">Belongs to the inositol phosphokinase (IPK) family.</text>
</comment>
<keyword evidence="3 4" id="KW-0418">Kinase</keyword>
<feature type="region of interest" description="Disordered" evidence="5">
    <location>
        <begin position="426"/>
        <end position="510"/>
    </location>
</feature>